<comment type="catalytic activity">
    <reaction evidence="2">
        <text>mycothiol S-conjugate + H2O = an N-acetyl-L-cysteine-S-conjugate + 1D-myo-inositol 2-amino-2-deoxy-alpha-D-glucopyranoside</text>
        <dbReference type="Rhea" id="RHEA:36543"/>
        <dbReference type="ChEBI" id="CHEBI:15377"/>
        <dbReference type="ChEBI" id="CHEBI:58718"/>
        <dbReference type="ChEBI" id="CHEBI:58886"/>
        <dbReference type="ChEBI" id="CHEBI:59633"/>
        <dbReference type="EC" id="3.5.1.115"/>
    </reaction>
</comment>
<dbReference type="GO" id="GO:0010126">
    <property type="term" value="P:mycothiol metabolic process"/>
    <property type="evidence" value="ECO:0007669"/>
    <property type="project" value="UniProtKB-UniRule"/>
</dbReference>
<keyword evidence="4" id="KW-1185">Reference proteome</keyword>
<feature type="binding site" evidence="2">
    <location>
        <position position="166"/>
    </location>
    <ligand>
        <name>Zn(2+)</name>
        <dbReference type="ChEBI" id="CHEBI:29105"/>
    </ligand>
</feature>
<reference evidence="3 4" key="1">
    <citation type="submission" date="2020-07" db="EMBL/GenBank/DDBJ databases">
        <title>Sequencing the genomes of 1000 actinobacteria strains.</title>
        <authorList>
            <person name="Klenk H.-P."/>
        </authorList>
    </citation>
    <scope>NUCLEOTIDE SEQUENCE [LARGE SCALE GENOMIC DNA]</scope>
    <source>
        <strain evidence="3 4">DSM 103164</strain>
    </source>
</reference>
<comment type="caution">
    <text evidence="3">The sequence shown here is derived from an EMBL/GenBank/DDBJ whole genome shotgun (WGS) entry which is preliminary data.</text>
</comment>
<keyword evidence="1 2" id="KW-0862">Zinc</keyword>
<dbReference type="NCBIfam" id="TIGR03446">
    <property type="entry name" value="mycothiol_Mca"/>
    <property type="match status" value="1"/>
</dbReference>
<dbReference type="GO" id="GO:0010127">
    <property type="term" value="P:mycothiol-dependent detoxification"/>
    <property type="evidence" value="ECO:0007669"/>
    <property type="project" value="UniProtKB-UniRule"/>
</dbReference>
<evidence type="ECO:0000256" key="1">
    <source>
        <dbReference type="ARBA" id="ARBA00022833"/>
    </source>
</evidence>
<comment type="similarity">
    <text evidence="2">Belongs to the MshB deacetylase family. Mca subfamily.</text>
</comment>
<dbReference type="SUPFAM" id="SSF102588">
    <property type="entry name" value="LmbE-like"/>
    <property type="match status" value="1"/>
</dbReference>
<evidence type="ECO:0000313" key="3">
    <source>
        <dbReference type="EMBL" id="NYI71835.1"/>
    </source>
</evidence>
<dbReference type="Proteomes" id="UP000527616">
    <property type="component" value="Unassembled WGS sequence"/>
</dbReference>
<sequence>MTERELAHEGTTQHDVPVLRRDRAGEPLRLLHVHAHPDDESSKGAATTARYVGEGVEVMVVTCTGGERGSILNPAMERPDIEANIAAVRKAEMDAAREILGVEQVWLGFVDSGLPEGDPLPPLPDGCFALTDIDESAGRLVQVIREFRPHVMTTYDERGGYPHPDHIMTHRISLAAWDAAADPTAWPEHGEPWAVSKLYYHMSFHRARFEALDAAMRERGLESPYAEQLANWQREPEWEQRITTRVDAADWFGVRDAALLAHATQIDPDGRWFAVPLDVQQTAWPTEDFELARSRIDAATPEDDLFAGIAVSAAQEARA</sequence>
<feature type="binding site" evidence="2">
    <location>
        <position position="39"/>
    </location>
    <ligand>
        <name>Zn(2+)</name>
        <dbReference type="ChEBI" id="CHEBI:29105"/>
    </ligand>
</feature>
<dbReference type="PANTHER" id="PTHR12993:SF11">
    <property type="entry name" value="N-ACETYLGLUCOSAMINYL-PHOSPHATIDYLINOSITOL DE-N-ACETYLASE"/>
    <property type="match status" value="1"/>
</dbReference>
<dbReference type="InterPro" id="IPR024078">
    <property type="entry name" value="LmbE-like_dom_sf"/>
</dbReference>
<keyword evidence="2 3" id="KW-0378">Hydrolase</keyword>
<dbReference type="EC" id="3.5.1.115" evidence="2"/>
<organism evidence="3 4">
    <name type="scientific">Naumannella cuiyingiana</name>
    <dbReference type="NCBI Taxonomy" id="1347891"/>
    <lineage>
        <taxon>Bacteria</taxon>
        <taxon>Bacillati</taxon>
        <taxon>Actinomycetota</taxon>
        <taxon>Actinomycetes</taxon>
        <taxon>Propionibacteriales</taxon>
        <taxon>Propionibacteriaceae</taxon>
        <taxon>Naumannella</taxon>
    </lineage>
</organism>
<dbReference type="RefSeq" id="WP_179445607.1">
    <property type="nucleotide sequence ID" value="NZ_JACBZS010000001.1"/>
</dbReference>
<comment type="subunit">
    <text evidence="2">Monomer.</text>
</comment>
<dbReference type="HAMAP" id="MF_01482">
    <property type="entry name" value="Mca"/>
    <property type="match status" value="1"/>
</dbReference>
<keyword evidence="2" id="KW-0479">Metal-binding</keyword>
<evidence type="ECO:0000256" key="2">
    <source>
        <dbReference type="HAMAP-Rule" id="MF_01482"/>
    </source>
</evidence>
<dbReference type="GO" id="GO:0008270">
    <property type="term" value="F:zinc ion binding"/>
    <property type="evidence" value="ECO:0007669"/>
    <property type="project" value="UniProtKB-UniRule"/>
</dbReference>
<evidence type="ECO:0000313" key="4">
    <source>
        <dbReference type="Proteomes" id="UP000527616"/>
    </source>
</evidence>
<dbReference type="Gene3D" id="3.40.50.10320">
    <property type="entry name" value="LmbE-like"/>
    <property type="match status" value="1"/>
</dbReference>
<accession>A0A7Z0DAM0</accession>
<feature type="binding site" evidence="2">
    <location>
        <position position="36"/>
    </location>
    <ligand>
        <name>Zn(2+)</name>
        <dbReference type="ChEBI" id="CHEBI:29105"/>
    </ligand>
</feature>
<dbReference type="AlphaFoldDB" id="A0A7Z0DAM0"/>
<protein>
    <recommendedName>
        <fullName evidence="2">Mycothiol S-conjugate amidase</fullName>
        <ecNumber evidence="2">3.5.1.115</ecNumber>
    </recommendedName>
</protein>
<dbReference type="PANTHER" id="PTHR12993">
    <property type="entry name" value="N-ACETYLGLUCOSAMINYL-PHOSPHATIDYLINOSITOL DE-N-ACETYLASE-RELATED"/>
    <property type="match status" value="1"/>
</dbReference>
<proteinExistence type="inferred from homology"/>
<comment type="cofactor">
    <cofactor evidence="2">
        <name>Zn(2+)</name>
        <dbReference type="ChEBI" id="CHEBI:29105"/>
    </cofactor>
    <text evidence="2">Binds 1 zinc ion per subunit.</text>
</comment>
<gene>
    <name evidence="2" type="primary">mca</name>
    <name evidence="3" type="ORF">GGQ54_002395</name>
</gene>
<dbReference type="InterPro" id="IPR003737">
    <property type="entry name" value="GlcNAc_PI_deacetylase-related"/>
</dbReference>
<name>A0A7Z0DAM0_9ACTN</name>
<dbReference type="InterPro" id="IPR017811">
    <property type="entry name" value="Mca"/>
</dbReference>
<comment type="function">
    <text evidence="2">A mycothiol (MSH, N-acetylcysteinyl-glucosaminyl-inositol) S-conjugate amidase, it recycles conjugated MSH to the N-acetyl cysteine conjugate (AcCys S-conjugate, a mercapturic acid) and the MSH precursor. Involved in MSH-dependent detoxification of a number of alkylating agents and antibiotics.</text>
</comment>
<dbReference type="EMBL" id="JACBZS010000001">
    <property type="protein sequence ID" value="NYI71835.1"/>
    <property type="molecule type" value="Genomic_DNA"/>
</dbReference>
<dbReference type="Pfam" id="PF02585">
    <property type="entry name" value="PIG-L"/>
    <property type="match status" value="1"/>
</dbReference>
<dbReference type="GO" id="GO:0016811">
    <property type="term" value="F:hydrolase activity, acting on carbon-nitrogen (but not peptide) bonds, in linear amides"/>
    <property type="evidence" value="ECO:0007669"/>
    <property type="project" value="TreeGrafter"/>
</dbReference>